<name>A0AAV1HU47_9CHLO</name>
<evidence type="ECO:0000256" key="1">
    <source>
        <dbReference type="SAM" id="Phobius"/>
    </source>
</evidence>
<feature type="transmembrane region" description="Helical" evidence="1">
    <location>
        <begin position="104"/>
        <end position="122"/>
    </location>
</feature>
<evidence type="ECO:0000256" key="2">
    <source>
        <dbReference type="SAM" id="SignalP"/>
    </source>
</evidence>
<keyword evidence="2" id="KW-0732">Signal</keyword>
<keyword evidence="1" id="KW-0472">Membrane</keyword>
<evidence type="ECO:0008006" key="5">
    <source>
        <dbReference type="Google" id="ProtNLM"/>
    </source>
</evidence>
<proteinExistence type="predicted"/>
<keyword evidence="4" id="KW-1185">Reference proteome</keyword>
<reference evidence="3 4" key="1">
    <citation type="submission" date="2023-10" db="EMBL/GenBank/DDBJ databases">
        <authorList>
            <person name="Maclean D."/>
            <person name="Macfadyen A."/>
        </authorList>
    </citation>
    <scope>NUCLEOTIDE SEQUENCE [LARGE SCALE GENOMIC DNA]</scope>
</reference>
<sequence>MIYSRYHACAICIALAAAIGAAGQGSPSQNPSIAAASSDVQLITIDLSDTPFNSVQVCWPINTLIQPGSNYSLELQAQTAVLQALTWDVSNSSLQLSTNSSFRSLYPIVAIVRLAAIHVFLLRPKSQFLHQRSKAF</sequence>
<protein>
    <recommendedName>
        <fullName evidence="5">Extracellular protein</fullName>
    </recommendedName>
</protein>
<feature type="chain" id="PRO_5043762987" description="Extracellular protein" evidence="2">
    <location>
        <begin position="24"/>
        <end position="136"/>
    </location>
</feature>
<keyword evidence="1" id="KW-0812">Transmembrane</keyword>
<evidence type="ECO:0000313" key="4">
    <source>
        <dbReference type="Proteomes" id="UP001314263"/>
    </source>
</evidence>
<dbReference type="EMBL" id="CAUYUE010000001">
    <property type="protein sequence ID" value="CAK0736661.1"/>
    <property type="molecule type" value="Genomic_DNA"/>
</dbReference>
<organism evidence="3 4">
    <name type="scientific">Coccomyxa viridis</name>
    <dbReference type="NCBI Taxonomy" id="1274662"/>
    <lineage>
        <taxon>Eukaryota</taxon>
        <taxon>Viridiplantae</taxon>
        <taxon>Chlorophyta</taxon>
        <taxon>core chlorophytes</taxon>
        <taxon>Trebouxiophyceae</taxon>
        <taxon>Trebouxiophyceae incertae sedis</taxon>
        <taxon>Coccomyxaceae</taxon>
        <taxon>Coccomyxa</taxon>
    </lineage>
</organism>
<feature type="signal peptide" evidence="2">
    <location>
        <begin position="1"/>
        <end position="23"/>
    </location>
</feature>
<evidence type="ECO:0000313" key="3">
    <source>
        <dbReference type="EMBL" id="CAK0736661.1"/>
    </source>
</evidence>
<comment type="caution">
    <text evidence="3">The sequence shown here is derived from an EMBL/GenBank/DDBJ whole genome shotgun (WGS) entry which is preliminary data.</text>
</comment>
<dbReference type="Proteomes" id="UP001314263">
    <property type="component" value="Unassembled WGS sequence"/>
</dbReference>
<dbReference type="AlphaFoldDB" id="A0AAV1HU47"/>
<gene>
    <name evidence="3" type="ORF">CVIRNUC_000782</name>
</gene>
<accession>A0AAV1HU47</accession>
<keyword evidence="1" id="KW-1133">Transmembrane helix</keyword>